<reference evidence="8 9" key="1">
    <citation type="submission" date="2019-02" db="EMBL/GenBank/DDBJ databases">
        <title>Deep-cultivation of Planctomycetes and their phenomic and genomic characterization uncovers novel biology.</title>
        <authorList>
            <person name="Wiegand S."/>
            <person name="Jogler M."/>
            <person name="Boedeker C."/>
            <person name="Pinto D."/>
            <person name="Vollmers J."/>
            <person name="Rivas-Marin E."/>
            <person name="Kohn T."/>
            <person name="Peeters S.H."/>
            <person name="Heuer A."/>
            <person name="Rast P."/>
            <person name="Oberbeckmann S."/>
            <person name="Bunk B."/>
            <person name="Jeske O."/>
            <person name="Meyerdierks A."/>
            <person name="Storesund J.E."/>
            <person name="Kallscheuer N."/>
            <person name="Luecker S."/>
            <person name="Lage O.M."/>
            <person name="Pohl T."/>
            <person name="Merkel B.J."/>
            <person name="Hornburger P."/>
            <person name="Mueller R.-W."/>
            <person name="Bruemmer F."/>
            <person name="Labrenz M."/>
            <person name="Spormann A.M."/>
            <person name="Op den Camp H."/>
            <person name="Overmann J."/>
            <person name="Amann R."/>
            <person name="Jetten M.S.M."/>
            <person name="Mascher T."/>
            <person name="Medema M.H."/>
            <person name="Devos D.P."/>
            <person name="Kaster A.-K."/>
            <person name="Ovreas L."/>
            <person name="Rohde M."/>
            <person name="Galperin M.Y."/>
            <person name="Jogler C."/>
        </authorList>
    </citation>
    <scope>NUCLEOTIDE SEQUENCE [LARGE SCALE GENOMIC DNA]</scope>
    <source>
        <strain evidence="8 9">Pla163</strain>
    </source>
</reference>
<evidence type="ECO:0000256" key="5">
    <source>
        <dbReference type="ARBA" id="ARBA00048200"/>
    </source>
</evidence>
<proteinExistence type="inferred from homology"/>
<evidence type="ECO:0000256" key="3">
    <source>
        <dbReference type="ARBA" id="ARBA00012929"/>
    </source>
</evidence>
<dbReference type="UniPathway" id="UPA00124"/>
<dbReference type="GO" id="GO:0019305">
    <property type="term" value="P:dTDP-rhamnose biosynthetic process"/>
    <property type="evidence" value="ECO:0007669"/>
    <property type="project" value="UniProtKB-UniPathway"/>
</dbReference>
<dbReference type="InterPro" id="IPR036291">
    <property type="entry name" value="NAD(P)-bd_dom_sf"/>
</dbReference>
<name>A0A518D0B6_9BACT</name>
<evidence type="ECO:0000256" key="4">
    <source>
        <dbReference type="ARBA" id="ARBA00017099"/>
    </source>
</evidence>
<keyword evidence="9" id="KW-1185">Reference proteome</keyword>
<dbReference type="EMBL" id="CP036290">
    <property type="protein sequence ID" value="QDU84919.1"/>
    <property type="molecule type" value="Genomic_DNA"/>
</dbReference>
<evidence type="ECO:0000259" key="7">
    <source>
        <dbReference type="Pfam" id="PF04321"/>
    </source>
</evidence>
<accession>A0A518D0B6</accession>
<evidence type="ECO:0000256" key="1">
    <source>
        <dbReference type="ARBA" id="ARBA00004781"/>
    </source>
</evidence>
<dbReference type="EC" id="1.1.1.133" evidence="3 6"/>
<evidence type="ECO:0000256" key="2">
    <source>
        <dbReference type="ARBA" id="ARBA00010944"/>
    </source>
</evidence>
<dbReference type="GO" id="GO:0005829">
    <property type="term" value="C:cytosol"/>
    <property type="evidence" value="ECO:0007669"/>
    <property type="project" value="TreeGrafter"/>
</dbReference>
<evidence type="ECO:0000313" key="8">
    <source>
        <dbReference type="EMBL" id="QDU84919.1"/>
    </source>
</evidence>
<dbReference type="Pfam" id="PF04321">
    <property type="entry name" value="RmlD_sub_bind"/>
    <property type="match status" value="1"/>
</dbReference>
<dbReference type="Proteomes" id="UP000319342">
    <property type="component" value="Chromosome"/>
</dbReference>
<dbReference type="InterPro" id="IPR005913">
    <property type="entry name" value="dTDP_dehydrorham_reduct"/>
</dbReference>
<comment type="similarity">
    <text evidence="2 6">Belongs to the dTDP-4-dehydrorhamnose reductase family.</text>
</comment>
<feature type="domain" description="RmlD-like substrate binding" evidence="7">
    <location>
        <begin position="38"/>
        <end position="284"/>
    </location>
</feature>
<dbReference type="InterPro" id="IPR029903">
    <property type="entry name" value="RmlD-like-bd"/>
</dbReference>
<protein>
    <recommendedName>
        <fullName evidence="4 6">dTDP-4-dehydrorhamnose reductase</fullName>
        <ecNumber evidence="3 6">1.1.1.133</ecNumber>
    </recommendedName>
</protein>
<comment type="catalytic activity">
    <reaction evidence="5">
        <text>dTDP-beta-L-rhamnose + NADP(+) = dTDP-4-dehydro-beta-L-rhamnose + NADPH + H(+)</text>
        <dbReference type="Rhea" id="RHEA:21796"/>
        <dbReference type="ChEBI" id="CHEBI:15378"/>
        <dbReference type="ChEBI" id="CHEBI:57510"/>
        <dbReference type="ChEBI" id="CHEBI:57783"/>
        <dbReference type="ChEBI" id="CHEBI:58349"/>
        <dbReference type="ChEBI" id="CHEBI:62830"/>
        <dbReference type="EC" id="1.1.1.133"/>
    </reaction>
</comment>
<organism evidence="8 9">
    <name type="scientific">Rohdeia mirabilis</name>
    <dbReference type="NCBI Taxonomy" id="2528008"/>
    <lineage>
        <taxon>Bacteria</taxon>
        <taxon>Pseudomonadati</taxon>
        <taxon>Planctomycetota</taxon>
        <taxon>Planctomycetia</taxon>
        <taxon>Planctomycetia incertae sedis</taxon>
        <taxon>Rohdeia</taxon>
    </lineage>
</organism>
<gene>
    <name evidence="8" type="primary">rmlD</name>
    <name evidence="8" type="ORF">Pla163_20380</name>
</gene>
<dbReference type="AlphaFoldDB" id="A0A518D0B6"/>
<dbReference type="NCBIfam" id="TIGR01214">
    <property type="entry name" value="rmlD"/>
    <property type="match status" value="1"/>
</dbReference>
<dbReference type="CDD" id="cd05254">
    <property type="entry name" value="dTDP_HR_like_SDR_e"/>
    <property type="match status" value="1"/>
</dbReference>
<evidence type="ECO:0000313" key="9">
    <source>
        <dbReference type="Proteomes" id="UP000319342"/>
    </source>
</evidence>
<keyword evidence="6 8" id="KW-0560">Oxidoreductase</keyword>
<dbReference type="PANTHER" id="PTHR10491">
    <property type="entry name" value="DTDP-4-DEHYDRORHAMNOSE REDUCTASE"/>
    <property type="match status" value="1"/>
</dbReference>
<sequence>MLGSQVLLDVPDGWEALATVRGGVLPVELGDERPLLGGVDLAEPEDVASLVRWAGDFDAVIHCAAYTNVDGAESDEAAARRANADSCEVLARVCAERGARLVMVSTDFVFDGTASEPYTEDAPTAPLGAYGRTKLEGEERALAAHPDGCVVARTQWLFGPRGKNFPGTMLALARAGRPLRVVDDHFGSPTSTQALAPALWDLARLEAANGIYHAACEGRASWFELAAETFRLARLAPDLTPCTAADFPRPAPVPAFSVLNCARLADLRGGPLPTWRDALAAHLESSP</sequence>
<evidence type="ECO:0000256" key="6">
    <source>
        <dbReference type="RuleBase" id="RU364082"/>
    </source>
</evidence>
<dbReference type="Gene3D" id="3.40.50.720">
    <property type="entry name" value="NAD(P)-binding Rossmann-like Domain"/>
    <property type="match status" value="1"/>
</dbReference>
<comment type="pathway">
    <text evidence="1 6">Carbohydrate biosynthesis; dTDP-L-rhamnose biosynthesis.</text>
</comment>
<comment type="function">
    <text evidence="6">Catalyzes the reduction of dTDP-6-deoxy-L-lyxo-4-hexulose to yield dTDP-L-rhamnose.</text>
</comment>
<keyword evidence="6" id="KW-0521">NADP</keyword>
<dbReference type="SUPFAM" id="SSF51735">
    <property type="entry name" value="NAD(P)-binding Rossmann-fold domains"/>
    <property type="match status" value="1"/>
</dbReference>
<dbReference type="GO" id="GO:0008831">
    <property type="term" value="F:dTDP-4-dehydrorhamnose reductase activity"/>
    <property type="evidence" value="ECO:0007669"/>
    <property type="project" value="UniProtKB-EC"/>
</dbReference>
<dbReference type="Gene3D" id="3.90.25.10">
    <property type="entry name" value="UDP-galactose 4-epimerase, domain 1"/>
    <property type="match status" value="1"/>
</dbReference>
<dbReference type="PANTHER" id="PTHR10491:SF4">
    <property type="entry name" value="METHIONINE ADENOSYLTRANSFERASE 2 SUBUNIT BETA"/>
    <property type="match status" value="1"/>
</dbReference>